<organism evidence="7 8">
    <name type="scientific">Paenibacillus pseudetheri</name>
    <dbReference type="NCBI Taxonomy" id="2897682"/>
    <lineage>
        <taxon>Bacteria</taxon>
        <taxon>Bacillati</taxon>
        <taxon>Bacillota</taxon>
        <taxon>Bacilli</taxon>
        <taxon>Bacillales</taxon>
        <taxon>Paenibacillaceae</taxon>
        <taxon>Paenibacillus</taxon>
    </lineage>
</organism>
<keyword evidence="8" id="KW-1185">Reference proteome</keyword>
<evidence type="ECO:0000256" key="2">
    <source>
        <dbReference type="ARBA" id="ARBA00022692"/>
    </source>
</evidence>
<dbReference type="InterPro" id="IPR011527">
    <property type="entry name" value="ABC1_TM_dom"/>
</dbReference>
<sequence>MVAHLLRMPLYYYDQHHSESVRSLFTNDLFVVEKTLTDRFSNYVYYLVLGIVTIGAMLWLNVQFALVLITVTEH</sequence>
<name>A0ABN8FIS1_9BACL</name>
<dbReference type="SUPFAM" id="SSF90123">
    <property type="entry name" value="ABC transporter transmembrane region"/>
    <property type="match status" value="1"/>
</dbReference>
<feature type="transmembrane region" description="Helical" evidence="5">
    <location>
        <begin position="43"/>
        <end position="71"/>
    </location>
</feature>
<evidence type="ECO:0000256" key="1">
    <source>
        <dbReference type="ARBA" id="ARBA00004651"/>
    </source>
</evidence>
<gene>
    <name evidence="7" type="ORF">PAECIP111894_03575</name>
</gene>
<dbReference type="Pfam" id="PF00664">
    <property type="entry name" value="ABC_membrane"/>
    <property type="match status" value="1"/>
</dbReference>
<dbReference type="Proteomes" id="UP000838749">
    <property type="component" value="Unassembled WGS sequence"/>
</dbReference>
<dbReference type="PROSITE" id="PS50929">
    <property type="entry name" value="ABC_TM1F"/>
    <property type="match status" value="1"/>
</dbReference>
<keyword evidence="3 5" id="KW-1133">Transmembrane helix</keyword>
<evidence type="ECO:0000256" key="5">
    <source>
        <dbReference type="SAM" id="Phobius"/>
    </source>
</evidence>
<comment type="caution">
    <text evidence="7">The sequence shown here is derived from an EMBL/GenBank/DDBJ whole genome shotgun (WGS) entry which is preliminary data.</text>
</comment>
<evidence type="ECO:0000256" key="4">
    <source>
        <dbReference type="ARBA" id="ARBA00023136"/>
    </source>
</evidence>
<keyword evidence="4 5" id="KW-0472">Membrane</keyword>
<evidence type="ECO:0000256" key="3">
    <source>
        <dbReference type="ARBA" id="ARBA00022989"/>
    </source>
</evidence>
<protein>
    <recommendedName>
        <fullName evidence="6">ABC transmembrane type-1 domain-containing protein</fullName>
    </recommendedName>
</protein>
<dbReference type="EMBL" id="CAKMAB010000020">
    <property type="protein sequence ID" value="CAH1057417.1"/>
    <property type="molecule type" value="Genomic_DNA"/>
</dbReference>
<dbReference type="Gene3D" id="1.20.1560.10">
    <property type="entry name" value="ABC transporter type 1, transmembrane domain"/>
    <property type="match status" value="1"/>
</dbReference>
<evidence type="ECO:0000313" key="8">
    <source>
        <dbReference type="Proteomes" id="UP000838749"/>
    </source>
</evidence>
<feature type="domain" description="ABC transmembrane type-1" evidence="6">
    <location>
        <begin position="1"/>
        <end position="71"/>
    </location>
</feature>
<comment type="subcellular location">
    <subcellularLocation>
        <location evidence="1">Cell membrane</location>
        <topology evidence="1">Multi-pass membrane protein</topology>
    </subcellularLocation>
</comment>
<proteinExistence type="predicted"/>
<evidence type="ECO:0000313" key="7">
    <source>
        <dbReference type="EMBL" id="CAH1057417.1"/>
    </source>
</evidence>
<evidence type="ECO:0000259" key="6">
    <source>
        <dbReference type="PROSITE" id="PS50929"/>
    </source>
</evidence>
<accession>A0ABN8FIS1</accession>
<reference evidence="7" key="1">
    <citation type="submission" date="2021-12" db="EMBL/GenBank/DDBJ databases">
        <authorList>
            <person name="Criscuolo A."/>
        </authorList>
    </citation>
    <scope>NUCLEOTIDE SEQUENCE</scope>
    <source>
        <strain evidence="7">CIP111894</strain>
    </source>
</reference>
<dbReference type="InterPro" id="IPR036640">
    <property type="entry name" value="ABC1_TM_sf"/>
</dbReference>
<keyword evidence="2 5" id="KW-0812">Transmembrane</keyword>